<feature type="region of interest" description="Disordered" evidence="1">
    <location>
        <begin position="689"/>
        <end position="714"/>
    </location>
</feature>
<feature type="compositionally biased region" description="Polar residues" evidence="1">
    <location>
        <begin position="689"/>
        <end position="702"/>
    </location>
</feature>
<accession>A0AAV9XU70</accession>
<evidence type="ECO:0000313" key="3">
    <source>
        <dbReference type="Proteomes" id="UP001311799"/>
    </source>
</evidence>
<feature type="compositionally biased region" description="Low complexity" evidence="1">
    <location>
        <begin position="876"/>
        <end position="890"/>
    </location>
</feature>
<dbReference type="EMBL" id="JAWDEY010000034">
    <property type="protein sequence ID" value="KAK6588308.1"/>
    <property type="molecule type" value="Genomic_DNA"/>
</dbReference>
<keyword evidence="3" id="KW-1185">Reference proteome</keyword>
<organism evidence="2 3">
    <name type="scientific">Cryptosporidium xiaoi</name>
    <dbReference type="NCBI Taxonomy" id="659607"/>
    <lineage>
        <taxon>Eukaryota</taxon>
        <taxon>Sar</taxon>
        <taxon>Alveolata</taxon>
        <taxon>Apicomplexa</taxon>
        <taxon>Conoidasida</taxon>
        <taxon>Coccidia</taxon>
        <taxon>Eucoccidiorida</taxon>
        <taxon>Eimeriorina</taxon>
        <taxon>Cryptosporidiidae</taxon>
        <taxon>Cryptosporidium</taxon>
    </lineage>
</organism>
<feature type="region of interest" description="Disordered" evidence="1">
    <location>
        <begin position="865"/>
        <end position="890"/>
    </location>
</feature>
<evidence type="ECO:0000313" key="2">
    <source>
        <dbReference type="EMBL" id="KAK6588308.1"/>
    </source>
</evidence>
<comment type="caution">
    <text evidence="2">The sequence shown here is derived from an EMBL/GenBank/DDBJ whole genome shotgun (WGS) entry which is preliminary data.</text>
</comment>
<dbReference type="Proteomes" id="UP001311799">
    <property type="component" value="Unassembled WGS sequence"/>
</dbReference>
<proteinExistence type="predicted"/>
<feature type="compositionally biased region" description="Polar residues" evidence="1">
    <location>
        <begin position="865"/>
        <end position="875"/>
    </location>
</feature>
<name>A0AAV9XU70_9CRYT</name>
<dbReference type="Gene3D" id="1.10.472.10">
    <property type="entry name" value="Cyclin-like"/>
    <property type="match status" value="1"/>
</dbReference>
<sequence>MYRMEDPKNEISSYEWESDLGRLICGNLVYLSEIVENLSDEYLNFKLSPCEKGNDNFKLFECFYEPLIYYMYKNNIYPRIERCLRERKTNNYDFSNGRITSNVKESQNDKTSIDYKGSRCGNDGYQGHIGNENKDFGVKLEEEKNFDNYNENYDVDEEDEDEEKDKYIFSYRIFMKSDNKALNDLFRFGKTPEININELFDFVLSLLYIGRFNISSFVMAIINMDNLIKKSNILVCQHNWRPIFVISLIISDKLWDDNCVKSGDLSGIVGFISPGMIKYLELVFSVSSNWNFEFDLKNIKNHISKILKKELNKKLMDKVISSGFYQSYCYEDLCETNTKTKIYDYKEFENKESEIAISANRGFNASKTLMYSDLKKEFVTNIDIGNHSYNQNQRTTPFNVRNTNPSEIVSSQNSSINNISLSSDNRMGMVQPQLPSRSLSFYRNAGIHPKIKNQISLNTNNGLNVYNPNSMINIGLNNKAINHNSNVTLYNFMRNSGSNPQLNSNNRKLIDSNIQLSSKPVLFNNVNLNSNITNQIIRGGIYPRSMTPDNHILKKNEIKQRTRSPVLSPMNIERGRVNNNTIRMSSNPHSSFERRASYSTLSHQQEKFESNGKGALGGGFLSSRNLNSIKRSSSENRGFNSNKIDIGNAFQPTLGRDGLFSYARNTVSSALTSITRTFGFSSNNRLNVNATENGNNLSNASDADQENNKRVVQQQTNQIRNVSVPPQVNNHNIGDSVINPIQTNRNRSNDVLNLEKIPLNGINEMNNLLSRRSSSTERTLHFKRNGVGLNSMPNSQSISALNNNTKKTLLDSDKSIFSNIWNTVTGKNITSNNVANSGGQVRSLSVGRPGGGSIQRPYRQLGFRTNNPASIVTPQTSTPLSSRSDLPSLDPKTQILNSTRVGMSGNACNINFGGLSNSRWGNFSYNHGNEKTVQRRSSSISTENRPSFVLNGAKESSVFSMSKIINPISNLLRSKDSSLSLSTNGSSIGENNNGFSINSLINAKFSR</sequence>
<protein>
    <submittedName>
        <fullName evidence="2">Ppg3</fullName>
    </submittedName>
</protein>
<dbReference type="AlphaFoldDB" id="A0AAV9XU70"/>
<gene>
    <name evidence="2" type="ORF">RS030_6864</name>
</gene>
<evidence type="ECO:0000256" key="1">
    <source>
        <dbReference type="SAM" id="MobiDB-lite"/>
    </source>
</evidence>
<reference evidence="2 3" key="1">
    <citation type="submission" date="2023-10" db="EMBL/GenBank/DDBJ databases">
        <title>Comparative genomics analysis reveals potential genetic determinants of host preference in Cryptosporidium xiaoi.</title>
        <authorList>
            <person name="Xiao L."/>
            <person name="Li J."/>
        </authorList>
    </citation>
    <scope>NUCLEOTIDE SEQUENCE [LARGE SCALE GENOMIC DNA]</scope>
    <source>
        <strain evidence="2 3">52996</strain>
    </source>
</reference>